<gene>
    <name evidence="10" type="primary">thiE</name>
    <name evidence="14" type="ORF">NP7_05445</name>
</gene>
<evidence type="ECO:0000256" key="5">
    <source>
        <dbReference type="ARBA" id="ARBA00022842"/>
    </source>
</evidence>
<comment type="cofactor">
    <cofactor evidence="10">
        <name>Mg(2+)</name>
        <dbReference type="ChEBI" id="CHEBI:18420"/>
    </cofactor>
    <text evidence="10">Binds 1 Mg(2+) ion per subunit.</text>
</comment>
<feature type="binding site" evidence="10">
    <location>
        <begin position="136"/>
        <end position="138"/>
    </location>
    <ligand>
        <name>2-[(2R,5Z)-2-carboxy-4-methylthiazol-5(2H)-ylidene]ethyl phosphate</name>
        <dbReference type="ChEBI" id="CHEBI:62899"/>
    </ligand>
</feature>
<comment type="function">
    <text evidence="1 10">Condenses 4-methyl-5-(beta-hydroxyethyl)thiazole monophosphate (THZ-P) and 2-methyl-4-amino-5-hydroxymethyl pyrimidine pyrophosphate (HMP-PP) to form thiamine monophosphate (TMP).</text>
</comment>
<feature type="binding site" evidence="10">
    <location>
        <position position="71"/>
    </location>
    <ligand>
        <name>4-amino-2-methyl-5-(diphosphooxymethyl)pyrimidine</name>
        <dbReference type="ChEBI" id="CHEBI:57841"/>
    </ligand>
</feature>
<comment type="catalytic activity">
    <reaction evidence="7 10 11">
        <text>4-methyl-5-(2-phosphooxyethyl)-thiazole + 4-amino-2-methyl-5-(diphosphooxymethyl)pyrimidine + H(+) = thiamine phosphate + diphosphate</text>
        <dbReference type="Rhea" id="RHEA:22328"/>
        <dbReference type="ChEBI" id="CHEBI:15378"/>
        <dbReference type="ChEBI" id="CHEBI:33019"/>
        <dbReference type="ChEBI" id="CHEBI:37575"/>
        <dbReference type="ChEBI" id="CHEBI:57841"/>
        <dbReference type="ChEBI" id="CHEBI:58296"/>
        <dbReference type="EC" id="2.5.1.3"/>
    </reaction>
</comment>
<evidence type="ECO:0000256" key="12">
    <source>
        <dbReference type="RuleBase" id="RU004253"/>
    </source>
</evidence>
<evidence type="ECO:0000256" key="8">
    <source>
        <dbReference type="ARBA" id="ARBA00047851"/>
    </source>
</evidence>
<dbReference type="InterPro" id="IPR022998">
    <property type="entry name" value="ThiamineP_synth_TenI"/>
</dbReference>
<sequence length="214" mass="22853">MHNRADYRLYLVTDRNCLQQQTLEKAVEQAILGGVTLVQLREKSIASKAFYEGALRIKAICHHYNVPLLINDRVDIALAVEADGVHIGQSDLPCGVVRQLLGKDKIIGVSARTAQQAIQAQADGADYLGVGAMFATSTKADAQTVTIASLTQIRQSVTLPIVAIGGINHTTLPALQQALQAADTSIDGVAVVSAILGQEDVKLASEQLKEMIKT</sequence>
<dbReference type="EC" id="2.5.1.3" evidence="10"/>
<evidence type="ECO:0000256" key="7">
    <source>
        <dbReference type="ARBA" id="ARBA00047334"/>
    </source>
</evidence>
<keyword evidence="6 10" id="KW-0784">Thiamine biosynthesis</keyword>
<feature type="binding site" evidence="10">
    <location>
        <position position="72"/>
    </location>
    <ligand>
        <name>Mg(2+)</name>
        <dbReference type="ChEBI" id="CHEBI:18420"/>
    </ligand>
</feature>
<feature type="binding site" evidence="10">
    <location>
        <position position="139"/>
    </location>
    <ligand>
        <name>4-amino-2-methyl-5-(diphosphooxymethyl)pyrimidine</name>
        <dbReference type="ChEBI" id="CHEBI:57841"/>
    </ligand>
</feature>
<dbReference type="GO" id="GO:0004789">
    <property type="term" value="F:thiamine-phosphate diphosphorylase activity"/>
    <property type="evidence" value="ECO:0007669"/>
    <property type="project" value="UniProtKB-UniRule"/>
</dbReference>
<dbReference type="STRING" id="34062.AXE82_01570"/>
<dbReference type="EMBL" id="CP024443">
    <property type="protein sequence ID" value="ATR79492.1"/>
    <property type="molecule type" value="Genomic_DNA"/>
</dbReference>
<dbReference type="Gene3D" id="3.20.20.70">
    <property type="entry name" value="Aldolase class I"/>
    <property type="match status" value="1"/>
</dbReference>
<dbReference type="UniPathway" id="UPA00060">
    <property type="reaction ID" value="UER00141"/>
</dbReference>
<dbReference type="Pfam" id="PF02581">
    <property type="entry name" value="TMP-TENI"/>
    <property type="match status" value="1"/>
</dbReference>
<evidence type="ECO:0000256" key="10">
    <source>
        <dbReference type="HAMAP-Rule" id="MF_00097"/>
    </source>
</evidence>
<dbReference type="AlphaFoldDB" id="A0A2D2LWT9"/>
<feature type="binding site" evidence="10">
    <location>
        <begin position="39"/>
        <end position="43"/>
    </location>
    <ligand>
        <name>4-amino-2-methyl-5-(diphosphooxymethyl)pyrimidine</name>
        <dbReference type="ChEBI" id="CHEBI:57841"/>
    </ligand>
</feature>
<keyword evidence="4 10" id="KW-0479">Metal-binding</keyword>
<feature type="domain" description="Thiamine phosphate synthase/TenI" evidence="13">
    <location>
        <begin position="9"/>
        <end position="195"/>
    </location>
</feature>
<dbReference type="GO" id="GO:0000287">
    <property type="term" value="F:magnesium ion binding"/>
    <property type="evidence" value="ECO:0007669"/>
    <property type="project" value="UniProtKB-UniRule"/>
</dbReference>
<comment type="similarity">
    <text evidence="10 11">Belongs to the thiamine-phosphate synthase family.</text>
</comment>
<evidence type="ECO:0000256" key="6">
    <source>
        <dbReference type="ARBA" id="ARBA00022977"/>
    </source>
</evidence>
<evidence type="ECO:0000256" key="4">
    <source>
        <dbReference type="ARBA" id="ARBA00022723"/>
    </source>
</evidence>
<dbReference type="SUPFAM" id="SSF51391">
    <property type="entry name" value="Thiamin phosphate synthase"/>
    <property type="match status" value="1"/>
</dbReference>
<dbReference type="InterPro" id="IPR036206">
    <property type="entry name" value="ThiamineP_synth_sf"/>
</dbReference>
<dbReference type="InterPro" id="IPR013785">
    <property type="entry name" value="Aldolase_TIM"/>
</dbReference>
<evidence type="ECO:0000256" key="9">
    <source>
        <dbReference type="ARBA" id="ARBA00047883"/>
    </source>
</evidence>
<accession>A0A2D2LWT9</accession>
<evidence type="ECO:0000259" key="13">
    <source>
        <dbReference type="Pfam" id="PF02581"/>
    </source>
</evidence>
<feature type="binding site" evidence="10">
    <location>
        <position position="110"/>
    </location>
    <ligand>
        <name>4-amino-2-methyl-5-(diphosphooxymethyl)pyrimidine</name>
        <dbReference type="ChEBI" id="CHEBI:57841"/>
    </ligand>
</feature>
<evidence type="ECO:0000256" key="11">
    <source>
        <dbReference type="RuleBase" id="RU003826"/>
    </source>
</evidence>
<reference evidence="15" key="1">
    <citation type="submission" date="2017-11" db="EMBL/GenBank/DDBJ databases">
        <title>Complete genome sequence of Moraxella osloensis NP7 isolated from human skin.</title>
        <authorList>
            <person name="Lee K."/>
            <person name="Lim J.Y."/>
            <person name="Hwang I."/>
        </authorList>
    </citation>
    <scope>NUCLEOTIDE SEQUENCE [LARGE SCALE GENOMIC DNA]</scope>
    <source>
        <strain evidence="15">NP7</strain>
    </source>
</reference>
<dbReference type="NCBIfam" id="TIGR00693">
    <property type="entry name" value="thiE"/>
    <property type="match status" value="1"/>
</dbReference>
<dbReference type="GO" id="GO:0005737">
    <property type="term" value="C:cytoplasm"/>
    <property type="evidence" value="ECO:0007669"/>
    <property type="project" value="TreeGrafter"/>
</dbReference>
<dbReference type="PANTHER" id="PTHR20857">
    <property type="entry name" value="THIAMINE-PHOSPHATE PYROPHOSPHORYLASE"/>
    <property type="match status" value="1"/>
</dbReference>
<feature type="binding site" evidence="10">
    <location>
        <position position="91"/>
    </location>
    <ligand>
        <name>Mg(2+)</name>
        <dbReference type="ChEBI" id="CHEBI:18420"/>
    </ligand>
</feature>
<comment type="pathway">
    <text evidence="2 10 12">Cofactor biosynthesis; thiamine diphosphate biosynthesis; thiamine phosphate from 4-amino-2-methyl-5-diphosphomethylpyrimidine and 4-methyl-5-(2-phosphoethyl)-thiazole: step 1/1.</text>
</comment>
<comment type="catalytic activity">
    <reaction evidence="9 10 11">
        <text>2-[(2R,5Z)-2-carboxy-4-methylthiazol-5(2H)-ylidene]ethyl phosphate + 4-amino-2-methyl-5-(diphosphooxymethyl)pyrimidine + 2 H(+) = thiamine phosphate + CO2 + diphosphate</text>
        <dbReference type="Rhea" id="RHEA:47844"/>
        <dbReference type="ChEBI" id="CHEBI:15378"/>
        <dbReference type="ChEBI" id="CHEBI:16526"/>
        <dbReference type="ChEBI" id="CHEBI:33019"/>
        <dbReference type="ChEBI" id="CHEBI:37575"/>
        <dbReference type="ChEBI" id="CHEBI:57841"/>
        <dbReference type="ChEBI" id="CHEBI:62899"/>
        <dbReference type="EC" id="2.5.1.3"/>
    </reaction>
</comment>
<dbReference type="InterPro" id="IPR034291">
    <property type="entry name" value="TMP_synthase"/>
</dbReference>
<dbReference type="FunFam" id="3.20.20.70:FF:000096">
    <property type="entry name" value="Thiamine-phosphate synthase"/>
    <property type="match status" value="1"/>
</dbReference>
<dbReference type="GO" id="GO:0009229">
    <property type="term" value="P:thiamine diphosphate biosynthetic process"/>
    <property type="evidence" value="ECO:0007669"/>
    <property type="project" value="UniProtKB-UniRule"/>
</dbReference>
<feature type="binding site" evidence="10">
    <location>
        <position position="166"/>
    </location>
    <ligand>
        <name>2-[(2R,5Z)-2-carboxy-4-methylthiazol-5(2H)-ylidene]ethyl phosphate</name>
        <dbReference type="ChEBI" id="CHEBI:62899"/>
    </ligand>
</feature>
<comment type="catalytic activity">
    <reaction evidence="8 10 11">
        <text>2-(2-carboxy-4-methylthiazol-5-yl)ethyl phosphate + 4-amino-2-methyl-5-(diphosphooxymethyl)pyrimidine + 2 H(+) = thiamine phosphate + CO2 + diphosphate</text>
        <dbReference type="Rhea" id="RHEA:47848"/>
        <dbReference type="ChEBI" id="CHEBI:15378"/>
        <dbReference type="ChEBI" id="CHEBI:16526"/>
        <dbReference type="ChEBI" id="CHEBI:33019"/>
        <dbReference type="ChEBI" id="CHEBI:37575"/>
        <dbReference type="ChEBI" id="CHEBI:57841"/>
        <dbReference type="ChEBI" id="CHEBI:62890"/>
        <dbReference type="EC" id="2.5.1.3"/>
    </reaction>
</comment>
<dbReference type="CDD" id="cd00564">
    <property type="entry name" value="TMP_TenI"/>
    <property type="match status" value="1"/>
</dbReference>
<proteinExistence type="inferred from homology"/>
<evidence type="ECO:0000256" key="1">
    <source>
        <dbReference type="ARBA" id="ARBA00003814"/>
    </source>
</evidence>
<dbReference type="GO" id="GO:0009228">
    <property type="term" value="P:thiamine biosynthetic process"/>
    <property type="evidence" value="ECO:0007669"/>
    <property type="project" value="UniProtKB-KW"/>
</dbReference>
<keyword evidence="3 10" id="KW-0808">Transferase</keyword>
<keyword evidence="5 10" id="KW-0460">Magnesium</keyword>
<evidence type="ECO:0000313" key="14">
    <source>
        <dbReference type="EMBL" id="ATR79492.1"/>
    </source>
</evidence>
<dbReference type="HAMAP" id="MF_00097">
    <property type="entry name" value="TMP_synthase"/>
    <property type="match status" value="1"/>
</dbReference>
<dbReference type="PANTHER" id="PTHR20857:SF23">
    <property type="entry name" value="THIAMINE BIOSYNTHETIC BIFUNCTIONAL ENZYME"/>
    <property type="match status" value="1"/>
</dbReference>
<protein>
    <recommendedName>
        <fullName evidence="10">Thiamine-phosphate synthase</fullName>
        <shortName evidence="10">TP synthase</shortName>
        <shortName evidence="10">TPS</shortName>
        <ecNumber evidence="10">2.5.1.3</ecNumber>
    </recommendedName>
    <alternativeName>
        <fullName evidence="10">Thiamine-phosphate pyrophosphorylase</fullName>
        <shortName evidence="10">TMP pyrophosphorylase</shortName>
        <shortName evidence="10">TMP-PPase</shortName>
    </alternativeName>
</protein>
<evidence type="ECO:0000313" key="15">
    <source>
        <dbReference type="Proteomes" id="UP000229340"/>
    </source>
</evidence>
<evidence type="ECO:0000256" key="3">
    <source>
        <dbReference type="ARBA" id="ARBA00022679"/>
    </source>
</evidence>
<evidence type="ECO:0000256" key="2">
    <source>
        <dbReference type="ARBA" id="ARBA00005165"/>
    </source>
</evidence>
<organism evidence="14 15">
    <name type="scientific">Faucicola osloensis</name>
    <name type="common">Moraxella osloensis</name>
    <dbReference type="NCBI Taxonomy" id="34062"/>
    <lineage>
        <taxon>Bacteria</taxon>
        <taxon>Pseudomonadati</taxon>
        <taxon>Pseudomonadota</taxon>
        <taxon>Gammaproteobacteria</taxon>
        <taxon>Moraxellales</taxon>
        <taxon>Moraxellaceae</taxon>
        <taxon>Faucicola</taxon>
    </lineage>
</organism>
<feature type="binding site" evidence="10">
    <location>
        <begin position="192"/>
        <end position="193"/>
    </location>
    <ligand>
        <name>2-[(2R,5Z)-2-carboxy-4-methylthiazol-5(2H)-ylidene]ethyl phosphate</name>
        <dbReference type="ChEBI" id="CHEBI:62899"/>
    </ligand>
</feature>
<dbReference type="Proteomes" id="UP000229340">
    <property type="component" value="Chromosome"/>
</dbReference>
<name>A0A2D2LWT9_FAUOS</name>